<keyword evidence="5" id="KW-1185">Reference proteome</keyword>
<dbReference type="GO" id="GO:0016020">
    <property type="term" value="C:membrane"/>
    <property type="evidence" value="ECO:0007669"/>
    <property type="project" value="TreeGrafter"/>
</dbReference>
<proteinExistence type="predicted"/>
<dbReference type="InterPro" id="IPR000073">
    <property type="entry name" value="AB_hydrolase_1"/>
</dbReference>
<accession>A0A917IHS0</accession>
<evidence type="ECO:0000256" key="2">
    <source>
        <dbReference type="SAM" id="MobiDB-lite"/>
    </source>
</evidence>
<keyword evidence="1" id="KW-0378">Hydrolase</keyword>
<dbReference type="Proteomes" id="UP000657592">
    <property type="component" value="Unassembled WGS sequence"/>
</dbReference>
<name>A0A917IHS0_9MICO</name>
<dbReference type="EMBL" id="BMJY01000014">
    <property type="protein sequence ID" value="GGH48406.1"/>
    <property type="molecule type" value="Genomic_DNA"/>
</dbReference>
<feature type="region of interest" description="Disordered" evidence="2">
    <location>
        <begin position="1"/>
        <end position="21"/>
    </location>
</feature>
<evidence type="ECO:0000313" key="5">
    <source>
        <dbReference type="Proteomes" id="UP000657592"/>
    </source>
</evidence>
<dbReference type="AlphaFoldDB" id="A0A917IHS0"/>
<dbReference type="PANTHER" id="PTHR43798">
    <property type="entry name" value="MONOACYLGLYCEROL LIPASE"/>
    <property type="match status" value="1"/>
</dbReference>
<dbReference type="InterPro" id="IPR050266">
    <property type="entry name" value="AB_hydrolase_sf"/>
</dbReference>
<dbReference type="Pfam" id="PF12697">
    <property type="entry name" value="Abhydrolase_6"/>
    <property type="match status" value="1"/>
</dbReference>
<organism evidence="4 5">
    <name type="scientific">Microbacterium album</name>
    <dbReference type="NCBI Taxonomy" id="2053191"/>
    <lineage>
        <taxon>Bacteria</taxon>
        <taxon>Bacillati</taxon>
        <taxon>Actinomycetota</taxon>
        <taxon>Actinomycetes</taxon>
        <taxon>Micrococcales</taxon>
        <taxon>Microbacteriaceae</taxon>
        <taxon>Microbacterium</taxon>
    </lineage>
</organism>
<dbReference type="GO" id="GO:0016787">
    <property type="term" value="F:hydrolase activity"/>
    <property type="evidence" value="ECO:0007669"/>
    <property type="project" value="UniProtKB-KW"/>
</dbReference>
<evidence type="ECO:0000256" key="1">
    <source>
        <dbReference type="ARBA" id="ARBA00022801"/>
    </source>
</evidence>
<gene>
    <name evidence="4" type="primary">pcaD</name>
    <name evidence="4" type="ORF">GCM10010921_25840</name>
</gene>
<dbReference type="InterPro" id="IPR029058">
    <property type="entry name" value="AB_hydrolase_fold"/>
</dbReference>
<dbReference type="PANTHER" id="PTHR43798:SF31">
    <property type="entry name" value="AB HYDROLASE SUPERFAMILY PROTEIN YCLE"/>
    <property type="match status" value="1"/>
</dbReference>
<reference evidence="4" key="1">
    <citation type="journal article" date="2014" name="Int. J. Syst. Evol. Microbiol.">
        <title>Complete genome sequence of Corynebacterium casei LMG S-19264T (=DSM 44701T), isolated from a smear-ripened cheese.</title>
        <authorList>
            <consortium name="US DOE Joint Genome Institute (JGI-PGF)"/>
            <person name="Walter F."/>
            <person name="Albersmeier A."/>
            <person name="Kalinowski J."/>
            <person name="Ruckert C."/>
        </authorList>
    </citation>
    <scope>NUCLEOTIDE SEQUENCE</scope>
    <source>
        <strain evidence="4">CGMCC 1.15794</strain>
    </source>
</reference>
<dbReference type="SUPFAM" id="SSF53474">
    <property type="entry name" value="alpha/beta-Hydrolases"/>
    <property type="match status" value="1"/>
</dbReference>
<dbReference type="Gene3D" id="3.40.50.1820">
    <property type="entry name" value="alpha/beta hydrolase"/>
    <property type="match status" value="1"/>
</dbReference>
<protein>
    <submittedName>
        <fullName evidence="4">3-oxoadipate enol-lactonase</fullName>
    </submittedName>
</protein>
<sequence length="281" mass="30248">MTAHRSAGHADRAEAELPPPRRIALPGATVACWDAGGEGDPVVFLHAAWGSGEHWAPQLTSFRRAGLRPIAWSRRGHYGSDVGPAQPPPTADDLDALADTLGLERFHLVGTAYGAFEATDYAIARGERLLSLTLACSLCGIADPDFVAETARLVNDAWHQLPIELRELSASYRFTDPAGTEQWRRLTARALTQRVEQPALSRITRAAIAGIAAPTLFLTGSEDPYMPPPRMRALSEVRVASRFEVIPEAGHSASWENPEAFDRAVLAHIAATPQPGGRALG</sequence>
<evidence type="ECO:0000259" key="3">
    <source>
        <dbReference type="Pfam" id="PF12697"/>
    </source>
</evidence>
<comment type="caution">
    <text evidence="4">The sequence shown here is derived from an EMBL/GenBank/DDBJ whole genome shotgun (WGS) entry which is preliminary data.</text>
</comment>
<dbReference type="RefSeq" id="WP_188756722.1">
    <property type="nucleotide sequence ID" value="NZ_BMJY01000014.1"/>
</dbReference>
<reference evidence="4" key="2">
    <citation type="submission" date="2020-09" db="EMBL/GenBank/DDBJ databases">
        <authorList>
            <person name="Sun Q."/>
            <person name="Zhou Y."/>
        </authorList>
    </citation>
    <scope>NUCLEOTIDE SEQUENCE</scope>
    <source>
        <strain evidence="4">CGMCC 1.15794</strain>
    </source>
</reference>
<evidence type="ECO:0000313" key="4">
    <source>
        <dbReference type="EMBL" id="GGH48406.1"/>
    </source>
</evidence>
<feature type="domain" description="AB hydrolase-1" evidence="3">
    <location>
        <begin position="42"/>
        <end position="262"/>
    </location>
</feature>